<comment type="cofactor">
    <cofactor evidence="7">
        <name>Zn(2+)</name>
        <dbReference type="ChEBI" id="CHEBI:29105"/>
    </cofactor>
    <text evidence="7">Binds 1 zinc ion.</text>
</comment>
<keyword evidence="6 7" id="KW-0482">Metalloprotease</keyword>
<evidence type="ECO:0000256" key="1">
    <source>
        <dbReference type="ARBA" id="ARBA00006040"/>
    </source>
</evidence>
<dbReference type="GO" id="GO:0005758">
    <property type="term" value="C:mitochondrial intermembrane space"/>
    <property type="evidence" value="ECO:0007669"/>
    <property type="project" value="TreeGrafter"/>
</dbReference>
<accession>A0A2S6BWX7</accession>
<dbReference type="GO" id="GO:0004222">
    <property type="term" value="F:metalloendopeptidase activity"/>
    <property type="evidence" value="ECO:0007669"/>
    <property type="project" value="InterPro"/>
</dbReference>
<name>A0A2S6BWX7_9PEZI</name>
<dbReference type="EMBL" id="PNEN01001728">
    <property type="protein sequence ID" value="PPJ51978.1"/>
    <property type="molecule type" value="Genomic_DNA"/>
</dbReference>
<dbReference type="PANTHER" id="PTHR11804:SF84">
    <property type="entry name" value="SACCHAROLYSIN"/>
    <property type="match status" value="1"/>
</dbReference>
<dbReference type="PANTHER" id="PTHR11804">
    <property type="entry name" value="PROTEASE M3 THIMET OLIGOPEPTIDASE-RELATED"/>
    <property type="match status" value="1"/>
</dbReference>
<dbReference type="GO" id="GO:0006508">
    <property type="term" value="P:proteolysis"/>
    <property type="evidence" value="ECO:0007669"/>
    <property type="project" value="UniProtKB-KW"/>
</dbReference>
<proteinExistence type="inferred from homology"/>
<dbReference type="Gene3D" id="1.20.1050.40">
    <property type="entry name" value="Endopeptidase. Chain P, domain 1"/>
    <property type="match status" value="1"/>
</dbReference>
<keyword evidence="3 7" id="KW-0479">Metal-binding</keyword>
<protein>
    <recommendedName>
        <fullName evidence="8">Peptidase M3A/M3B catalytic domain-containing protein</fullName>
    </recommendedName>
</protein>
<keyword evidence="2 7" id="KW-0645">Protease</keyword>
<dbReference type="SUPFAM" id="SSF55486">
    <property type="entry name" value="Metalloproteases ('zincins'), catalytic domain"/>
    <property type="match status" value="1"/>
</dbReference>
<dbReference type="InterPro" id="IPR024079">
    <property type="entry name" value="MetalloPept_cat_dom_sf"/>
</dbReference>
<dbReference type="AlphaFoldDB" id="A0A2S6BWX7"/>
<evidence type="ECO:0000256" key="3">
    <source>
        <dbReference type="ARBA" id="ARBA00022723"/>
    </source>
</evidence>
<gene>
    <name evidence="9" type="ORF">CBER1_10693</name>
</gene>
<dbReference type="InterPro" id="IPR024080">
    <property type="entry name" value="Neurolysin/TOP_N"/>
</dbReference>
<evidence type="ECO:0000256" key="2">
    <source>
        <dbReference type="ARBA" id="ARBA00022670"/>
    </source>
</evidence>
<evidence type="ECO:0000313" key="9">
    <source>
        <dbReference type="EMBL" id="PPJ51978.1"/>
    </source>
</evidence>
<evidence type="ECO:0000313" key="10">
    <source>
        <dbReference type="Proteomes" id="UP000237631"/>
    </source>
</evidence>
<evidence type="ECO:0000256" key="5">
    <source>
        <dbReference type="ARBA" id="ARBA00022833"/>
    </source>
</evidence>
<dbReference type="Pfam" id="PF01432">
    <property type="entry name" value="Peptidase_M3"/>
    <property type="match status" value="1"/>
</dbReference>
<feature type="domain" description="Peptidase M3A/M3B catalytic" evidence="8">
    <location>
        <begin position="253"/>
        <end position="723"/>
    </location>
</feature>
<dbReference type="InterPro" id="IPR045090">
    <property type="entry name" value="Pept_M3A_M3B"/>
</dbReference>
<evidence type="ECO:0000259" key="8">
    <source>
        <dbReference type="Pfam" id="PF01432"/>
    </source>
</evidence>
<keyword evidence="4 7" id="KW-0378">Hydrolase</keyword>
<dbReference type="Gene3D" id="3.40.390.10">
    <property type="entry name" value="Collagenase (Catalytic Domain)"/>
    <property type="match status" value="1"/>
</dbReference>
<evidence type="ECO:0000256" key="7">
    <source>
        <dbReference type="RuleBase" id="RU003435"/>
    </source>
</evidence>
<evidence type="ECO:0000256" key="6">
    <source>
        <dbReference type="ARBA" id="ARBA00023049"/>
    </source>
</evidence>
<keyword evidence="10" id="KW-1185">Reference proteome</keyword>
<dbReference type="Proteomes" id="UP000237631">
    <property type="component" value="Unassembled WGS sequence"/>
</dbReference>
<dbReference type="GO" id="GO:0006518">
    <property type="term" value="P:peptide metabolic process"/>
    <property type="evidence" value="ECO:0007669"/>
    <property type="project" value="TreeGrafter"/>
</dbReference>
<dbReference type="InterPro" id="IPR001567">
    <property type="entry name" value="Pept_M3A_M3B_dom"/>
</dbReference>
<organism evidence="9 10">
    <name type="scientific">Cercospora berteroae</name>
    <dbReference type="NCBI Taxonomy" id="357750"/>
    <lineage>
        <taxon>Eukaryota</taxon>
        <taxon>Fungi</taxon>
        <taxon>Dikarya</taxon>
        <taxon>Ascomycota</taxon>
        <taxon>Pezizomycotina</taxon>
        <taxon>Dothideomycetes</taxon>
        <taxon>Dothideomycetidae</taxon>
        <taxon>Mycosphaerellales</taxon>
        <taxon>Mycosphaerellaceae</taxon>
        <taxon>Cercospora</taxon>
    </lineage>
</organism>
<keyword evidence="5 7" id="KW-0862">Zinc</keyword>
<dbReference type="GO" id="GO:0046872">
    <property type="term" value="F:metal ion binding"/>
    <property type="evidence" value="ECO:0007669"/>
    <property type="project" value="UniProtKB-UniRule"/>
</dbReference>
<dbReference type="InterPro" id="IPR024077">
    <property type="entry name" value="Neurolysin/TOP_dom2"/>
</dbReference>
<dbReference type="Gene3D" id="1.10.1370.10">
    <property type="entry name" value="Neurolysin, domain 3"/>
    <property type="match status" value="1"/>
</dbReference>
<comment type="caution">
    <text evidence="9">The sequence shown here is derived from an EMBL/GenBank/DDBJ whole genome shotgun (WGS) entry which is preliminary data.</text>
</comment>
<reference evidence="10" key="1">
    <citation type="journal article" date="2017" name="bioRxiv">
        <title>Conservation of a gene cluster reveals novel cercosporin biosynthetic mechanisms and extends production to the genus Colletotrichum.</title>
        <authorList>
            <person name="de Jonge R."/>
            <person name="Ebert M.K."/>
            <person name="Huitt-Roehl C.R."/>
            <person name="Pal P."/>
            <person name="Suttle J.C."/>
            <person name="Spanner R.E."/>
            <person name="Neubauer J.D."/>
            <person name="Jurick W.M.II."/>
            <person name="Stott K.A."/>
            <person name="Secor G.A."/>
            <person name="Thomma B.P.H.J."/>
            <person name="Van de Peer Y."/>
            <person name="Townsend C.A."/>
            <person name="Bolton M.D."/>
        </authorList>
    </citation>
    <scope>NUCLEOTIDE SEQUENCE [LARGE SCALE GENOMIC DNA]</scope>
    <source>
        <strain evidence="10">CBS538.71</strain>
    </source>
</reference>
<dbReference type="OrthoDB" id="534666at2759"/>
<dbReference type="CDD" id="cd06455">
    <property type="entry name" value="M3A_TOP"/>
    <property type="match status" value="1"/>
</dbReference>
<evidence type="ECO:0000256" key="4">
    <source>
        <dbReference type="ARBA" id="ARBA00022801"/>
    </source>
</evidence>
<comment type="similarity">
    <text evidence="1 7">Belongs to the peptidase M3 family.</text>
</comment>
<sequence>MARGPPLRHPGCEAAAVSPHLIERQSDTLSSGIKRPPQALHVFNETIGSINKTVEDYAQWEKRWVDNLAKSLTVDNATFDNLALPWAQHEAEAALRVGYLTALSGFHPDKDLRDAVDAISTTLTNISQQTLTNEQLFKLFNTVYDKQLNDTKLDAESRLYLEKVPQDFNRSGLGIEAGPRRDRYLEISQRLQVLSNEFSAEVVNDNTTLWFTREELPGVKPDILDALIKGDGPNQGKLGVLINNPSTDDVSSYCTNETTRKSIAIGSNHIAPSNIGRLEEALALRDEQARIVEQPDFATWTLGDMVAKTPAAVQDLQQKVQDAMSPKLPKEMDTLKQMKNKTGGDASHLYTWDASLYRRLVIEEVSALDLDKQKEYFPAAQTAHRILDLYAELFGIKFVNIGGKDLDELSPTGNGTELTWHPDVEVFAVWDSKDANEFVGFLYLDIYFREGKGDGAFMTPLEPGFDISSGKRNYPVAGLFTNFRKTDANATRPSLMSRDEVSTLMHEAGHGMHQLLSKTRFSRFHGVNAPMDWVEMPSQLMEEFAYAPEVLKRLSQHYTRIDPKYAEAWKKNNTELPPETLPDEAISDMVKNRVAFSARDQITQITFGKIDQIYHTPKSQEDAKKINSTKIWNDELFAALKTEGQGINGGHGQTTFTHIMGGYQAKYYSYLWSRVYAIDVYYTAFKANPINPEAGRRWREEVLKVGGATDDFQGVLDKFLGHKAPDLNPTLEAYGVKN</sequence>